<accession>A0A0P8AGI6</accession>
<organism evidence="2 3">
    <name type="scientific">Candidatus Methanoperedens nitratireducens</name>
    <dbReference type="NCBI Taxonomy" id="1392998"/>
    <lineage>
        <taxon>Archaea</taxon>
        <taxon>Methanobacteriati</taxon>
        <taxon>Methanobacteriota</taxon>
        <taxon>Stenosarchaea group</taxon>
        <taxon>Methanomicrobia</taxon>
        <taxon>Methanosarcinales</taxon>
        <taxon>ANME-2 cluster</taxon>
        <taxon>Candidatus Methanoperedentaceae</taxon>
        <taxon>Candidatus Methanoperedens</taxon>
    </lineage>
</organism>
<reference evidence="2 3" key="1">
    <citation type="submission" date="2015-09" db="EMBL/GenBank/DDBJ databases">
        <title>A metagenomics-based metabolic model of nitrate-dependent anaerobic oxidation of methane by Methanoperedens-like archaea.</title>
        <authorList>
            <person name="Arshad A."/>
            <person name="Speth D.R."/>
            <person name="De Graaf R.M."/>
            <person name="Op Den Camp H.J."/>
            <person name="Jetten M.S."/>
            <person name="Welte C.U."/>
        </authorList>
    </citation>
    <scope>NUCLEOTIDE SEQUENCE [LARGE SCALE GENOMIC DNA]</scope>
</reference>
<name>A0A0P8AGI6_9EURY</name>
<dbReference type="InterPro" id="IPR036388">
    <property type="entry name" value="WH-like_DNA-bd_sf"/>
</dbReference>
<dbReference type="Pfam" id="PF01022">
    <property type="entry name" value="HTH_5"/>
    <property type="match status" value="1"/>
</dbReference>
<dbReference type="Proteomes" id="UP000050360">
    <property type="component" value="Unassembled WGS sequence"/>
</dbReference>
<evidence type="ECO:0000313" key="3">
    <source>
        <dbReference type="Proteomes" id="UP000050360"/>
    </source>
</evidence>
<dbReference type="PRINTS" id="PR00778">
    <property type="entry name" value="HTHARSR"/>
</dbReference>
<dbReference type="SMART" id="SM00418">
    <property type="entry name" value="HTH_ARSR"/>
    <property type="match status" value="1"/>
</dbReference>
<comment type="caution">
    <text evidence="2">The sequence shown here is derived from an EMBL/GenBank/DDBJ whole genome shotgun (WGS) entry which is preliminary data.</text>
</comment>
<dbReference type="SUPFAM" id="SSF111126">
    <property type="entry name" value="Ligand-binding domain in the NO signalling and Golgi transport"/>
    <property type="match status" value="1"/>
</dbReference>
<dbReference type="InterPro" id="IPR001845">
    <property type="entry name" value="HTH_ArsR_DNA-bd_dom"/>
</dbReference>
<evidence type="ECO:0000259" key="1">
    <source>
        <dbReference type="PROSITE" id="PS50987"/>
    </source>
</evidence>
<gene>
    <name evidence="2" type="ORF">MPEBLZ_01957</name>
</gene>
<sequence>MAYILKPDEKTAKLFSDKTRLKILELLSEKELTNSQLAGMLNLSKPTISHHLKLLLDGGIVKISRIEHEEHGIAMKFYAVNPNILSVEALKDNKLTEQISKEIQEAMDARSGLSGGHANSAFLRMLKSTILNTGIDMDKPFYDAGYKIGVNVISKQVKANTLKDVLKELAVLWEKLKLGTVELVSENKIKVADCYQCGNMPNMGKTLCPSDAGIIAGVLNTVCQKRYSVKETKCWGTGYDFCEFEIKEL</sequence>
<dbReference type="SMART" id="SM00989">
    <property type="entry name" value="V4R"/>
    <property type="match status" value="1"/>
</dbReference>
<dbReference type="AlphaFoldDB" id="A0A0P8AGI6"/>
<dbReference type="Pfam" id="PF02830">
    <property type="entry name" value="V4R"/>
    <property type="match status" value="1"/>
</dbReference>
<proteinExistence type="predicted"/>
<dbReference type="Gene3D" id="3.30.1380.20">
    <property type="entry name" value="Trafficking protein particle complex subunit 3"/>
    <property type="match status" value="1"/>
</dbReference>
<dbReference type="SUPFAM" id="SSF46785">
    <property type="entry name" value="Winged helix' DNA-binding domain"/>
    <property type="match status" value="1"/>
</dbReference>
<dbReference type="PROSITE" id="PS50987">
    <property type="entry name" value="HTH_ARSR_2"/>
    <property type="match status" value="1"/>
</dbReference>
<dbReference type="PANTHER" id="PTHR35090">
    <property type="entry name" value="DNA-DIRECTED RNA POLYMERASE SUBUNIT I"/>
    <property type="match status" value="1"/>
</dbReference>
<dbReference type="GO" id="GO:0003700">
    <property type="term" value="F:DNA-binding transcription factor activity"/>
    <property type="evidence" value="ECO:0007669"/>
    <property type="project" value="InterPro"/>
</dbReference>
<dbReference type="PANTHER" id="PTHR35090:SF2">
    <property type="entry name" value="ARSR FAMILY TRANSCRIPTIONAL REGULATOR"/>
    <property type="match status" value="1"/>
</dbReference>
<dbReference type="InterPro" id="IPR036390">
    <property type="entry name" value="WH_DNA-bd_sf"/>
</dbReference>
<protein>
    <submittedName>
        <fullName evidence="2">Transcriptional regulator, ArsR family</fullName>
    </submittedName>
</protein>
<feature type="domain" description="HTH arsR-type" evidence="1">
    <location>
        <begin position="1"/>
        <end position="94"/>
    </location>
</feature>
<dbReference type="EMBL" id="LKCM01000140">
    <property type="protein sequence ID" value="KPQ43491.1"/>
    <property type="molecule type" value="Genomic_DNA"/>
</dbReference>
<dbReference type="CDD" id="cd00090">
    <property type="entry name" value="HTH_ARSR"/>
    <property type="match status" value="1"/>
</dbReference>
<dbReference type="InterPro" id="IPR004096">
    <property type="entry name" value="V4R"/>
</dbReference>
<dbReference type="InterPro" id="IPR024096">
    <property type="entry name" value="NO_sig/Golgi_transp_ligand-bd"/>
</dbReference>
<evidence type="ECO:0000313" key="2">
    <source>
        <dbReference type="EMBL" id="KPQ43491.1"/>
    </source>
</evidence>
<dbReference type="Gene3D" id="1.10.10.10">
    <property type="entry name" value="Winged helix-like DNA-binding domain superfamily/Winged helix DNA-binding domain"/>
    <property type="match status" value="1"/>
</dbReference>
<dbReference type="InterPro" id="IPR011991">
    <property type="entry name" value="ArsR-like_HTH"/>
</dbReference>